<feature type="compositionally biased region" description="Low complexity" evidence="7">
    <location>
        <begin position="720"/>
        <end position="732"/>
    </location>
</feature>
<feature type="region of interest" description="Disordered" evidence="7">
    <location>
        <begin position="105"/>
        <end position="210"/>
    </location>
</feature>
<dbReference type="SMART" id="SM00356">
    <property type="entry name" value="ZnF_C3H1"/>
    <property type="match status" value="2"/>
</dbReference>
<evidence type="ECO:0000313" key="9">
    <source>
        <dbReference type="EMBL" id="CAK1554182.1"/>
    </source>
</evidence>
<dbReference type="InterPro" id="IPR000571">
    <property type="entry name" value="Znf_CCCH"/>
</dbReference>
<dbReference type="GO" id="GO:0008270">
    <property type="term" value="F:zinc ion binding"/>
    <property type="evidence" value="ECO:0007669"/>
    <property type="project" value="UniProtKB-KW"/>
</dbReference>
<dbReference type="Proteomes" id="UP001497472">
    <property type="component" value="Unassembled WGS sequence"/>
</dbReference>
<evidence type="ECO:0000313" key="10">
    <source>
        <dbReference type="Proteomes" id="UP001497472"/>
    </source>
</evidence>
<dbReference type="PANTHER" id="PTHR12675">
    <property type="entry name" value="MUSCLEBLIND-LIKE PROTEIN"/>
    <property type="match status" value="1"/>
</dbReference>
<feature type="compositionally biased region" description="Pro residues" evidence="7">
    <location>
        <begin position="710"/>
        <end position="719"/>
    </location>
</feature>
<proteinExistence type="predicted"/>
<evidence type="ECO:0000256" key="4">
    <source>
        <dbReference type="ARBA" id="ARBA00022833"/>
    </source>
</evidence>
<feature type="compositionally biased region" description="Polar residues" evidence="7">
    <location>
        <begin position="143"/>
        <end position="155"/>
    </location>
</feature>
<evidence type="ECO:0000256" key="7">
    <source>
        <dbReference type="SAM" id="MobiDB-lite"/>
    </source>
</evidence>
<keyword evidence="6" id="KW-0175">Coiled coil</keyword>
<feature type="compositionally biased region" description="Low complexity" evidence="7">
    <location>
        <begin position="9"/>
        <end position="19"/>
    </location>
</feature>
<organism evidence="9 10">
    <name type="scientific">Leptosia nina</name>
    <dbReference type="NCBI Taxonomy" id="320188"/>
    <lineage>
        <taxon>Eukaryota</taxon>
        <taxon>Metazoa</taxon>
        <taxon>Ecdysozoa</taxon>
        <taxon>Arthropoda</taxon>
        <taxon>Hexapoda</taxon>
        <taxon>Insecta</taxon>
        <taxon>Pterygota</taxon>
        <taxon>Neoptera</taxon>
        <taxon>Endopterygota</taxon>
        <taxon>Lepidoptera</taxon>
        <taxon>Glossata</taxon>
        <taxon>Ditrysia</taxon>
        <taxon>Papilionoidea</taxon>
        <taxon>Pieridae</taxon>
        <taxon>Pierinae</taxon>
        <taxon>Leptosia</taxon>
    </lineage>
</organism>
<evidence type="ECO:0000256" key="3">
    <source>
        <dbReference type="ARBA" id="ARBA00022771"/>
    </source>
</evidence>
<feature type="zinc finger region" description="C3H1-type" evidence="5">
    <location>
        <begin position="50"/>
        <end position="76"/>
    </location>
</feature>
<dbReference type="Gene3D" id="3.30.1370.210">
    <property type="match status" value="1"/>
</dbReference>
<dbReference type="EMBL" id="CAVLEF010000265">
    <property type="protein sequence ID" value="CAK1554182.1"/>
    <property type="molecule type" value="Genomic_DNA"/>
</dbReference>
<feature type="zinc finger region" description="C3H1-type" evidence="5">
    <location>
        <begin position="18"/>
        <end position="45"/>
    </location>
</feature>
<keyword evidence="4 5" id="KW-0862">Zinc</keyword>
<accession>A0AAV1K1B0</accession>
<keyword evidence="2" id="KW-0677">Repeat</keyword>
<feature type="compositionally biased region" description="Polar residues" evidence="7">
    <location>
        <begin position="105"/>
        <end position="119"/>
    </location>
</feature>
<feature type="compositionally biased region" description="Pro residues" evidence="7">
    <location>
        <begin position="692"/>
        <end position="702"/>
    </location>
</feature>
<feature type="region of interest" description="Disordered" evidence="7">
    <location>
        <begin position="666"/>
        <end position="732"/>
    </location>
</feature>
<dbReference type="PROSITE" id="PS50103">
    <property type="entry name" value="ZF_C3H1"/>
    <property type="match status" value="2"/>
</dbReference>
<dbReference type="GO" id="GO:0003723">
    <property type="term" value="F:RNA binding"/>
    <property type="evidence" value="ECO:0007669"/>
    <property type="project" value="TreeGrafter"/>
</dbReference>
<reference evidence="9 10" key="1">
    <citation type="submission" date="2023-11" db="EMBL/GenBank/DDBJ databases">
        <authorList>
            <person name="Okamura Y."/>
        </authorList>
    </citation>
    <scope>NUCLEOTIDE SEQUENCE [LARGE SCALE GENOMIC DNA]</scope>
</reference>
<feature type="domain" description="C3H1-type" evidence="8">
    <location>
        <begin position="18"/>
        <end position="45"/>
    </location>
</feature>
<dbReference type="GO" id="GO:0043484">
    <property type="term" value="P:regulation of RNA splicing"/>
    <property type="evidence" value="ECO:0007669"/>
    <property type="project" value="TreeGrafter"/>
</dbReference>
<feature type="coiled-coil region" evidence="6">
    <location>
        <begin position="227"/>
        <end position="261"/>
    </location>
</feature>
<sequence>MDSSDDDIPSSPESSQPSDQTPICRNFLWGHCGKGAACKFRHVFDLEVMKNTLKFCHDYQNRNCSRRGCNYLHTTTEEQCLFFATGKIPRVLAERYAKMTNSSNNVNELNASRPNQSISMPGPSTRMSGPGPSSTVSMPGPSTRMSGPGPSSTVSMPGPSNRMSMPGPSSTMSVPRHISIQQLPSPSTRSSAPITDSAMYSAPGPSRMQYSNRMSPPNYLPSITYCNAAMSEKHKKIIERIEVLKRKREFIERKISTIRQRSGHTTMMSLVVELFEIWKSETNESMKIKIFQIITYLEENDAPPAPSEYREVISYLRSQRSGLVRNSALDFVIRLFQNLEDEYANRILGVENSNYSNDFPRNGGLNLLNGHAASGIPEEEQPYPNHSSPPPRMPQIPHADSVNADLSYEINDNVSTNESPPTAFYGLPNADSWISTLQQTLLKYLIGNIASTSETEEERAEARKSEERSGSLPGVATTEPQPYPNSNMPPQISQHYLPEVPVARTSMEYQRSVVRAPTQPSVASASSHVYPQPPPLVYPRQPTKMYPQRPFERPPQRPLLEVPQWPFERPPQRPLLEVPQWPFERPPQRPLLEVPRWPFERPPQQPLLEVPRWPFERPPQRPLHEVPQWPFERPPQRPLLEVPRWPFERPPQRPLLEVPQWPFERPPQQLFHVPPPQPIELPLQQPPRVSITPPPYVVPQPQRPIQQPYHVPPEQPPQQPSHGPQSPNNSDS</sequence>
<feature type="region of interest" description="Disordered" evidence="7">
    <location>
        <begin position="1"/>
        <end position="20"/>
    </location>
</feature>
<feature type="compositionally biased region" description="Polar residues" evidence="7">
    <location>
        <begin position="161"/>
        <end position="194"/>
    </location>
</feature>
<feature type="compositionally biased region" description="Basic and acidic residues" evidence="7">
    <location>
        <begin position="460"/>
        <end position="469"/>
    </location>
</feature>
<feature type="compositionally biased region" description="Polar residues" evidence="7">
    <location>
        <begin position="125"/>
        <end position="137"/>
    </location>
</feature>
<protein>
    <recommendedName>
        <fullName evidence="8">C3H1-type domain-containing protein</fullName>
    </recommendedName>
</protein>
<evidence type="ECO:0000256" key="5">
    <source>
        <dbReference type="PROSITE-ProRule" id="PRU00723"/>
    </source>
</evidence>
<evidence type="ECO:0000256" key="2">
    <source>
        <dbReference type="ARBA" id="ARBA00022737"/>
    </source>
</evidence>
<comment type="caution">
    <text evidence="9">The sequence shown here is derived from an EMBL/GenBank/DDBJ whole genome shotgun (WGS) entry which is preliminary data.</text>
</comment>
<dbReference type="PANTHER" id="PTHR12675:SF6">
    <property type="entry name" value="ZINC FINGER CCCH DOMAIN-CONTAINING PROTEIN 10"/>
    <property type="match status" value="1"/>
</dbReference>
<name>A0AAV1K1B0_9NEOP</name>
<feature type="compositionally biased region" description="Polar residues" evidence="7">
    <location>
        <begin position="478"/>
        <end position="493"/>
    </location>
</feature>
<feature type="domain" description="C3H1-type" evidence="8">
    <location>
        <begin position="50"/>
        <end position="76"/>
    </location>
</feature>
<evidence type="ECO:0000256" key="1">
    <source>
        <dbReference type="ARBA" id="ARBA00022723"/>
    </source>
</evidence>
<dbReference type="AlphaFoldDB" id="A0AAV1K1B0"/>
<feature type="region of interest" description="Disordered" evidence="7">
    <location>
        <begin position="368"/>
        <end position="399"/>
    </location>
</feature>
<keyword evidence="10" id="KW-1185">Reference proteome</keyword>
<evidence type="ECO:0000259" key="8">
    <source>
        <dbReference type="PROSITE" id="PS50103"/>
    </source>
</evidence>
<keyword evidence="1 5" id="KW-0479">Metal-binding</keyword>
<gene>
    <name evidence="9" type="ORF">LNINA_LOCUS13114</name>
</gene>
<evidence type="ECO:0000256" key="6">
    <source>
        <dbReference type="SAM" id="Coils"/>
    </source>
</evidence>
<keyword evidence="3 5" id="KW-0863">Zinc-finger</keyword>
<feature type="region of interest" description="Disordered" evidence="7">
    <location>
        <begin position="452"/>
        <end position="493"/>
    </location>
</feature>